<dbReference type="PANTHER" id="PTHR43191:SF2">
    <property type="entry name" value="RRNA METHYLTRANSFERASE 3, MITOCHONDRIAL"/>
    <property type="match status" value="1"/>
</dbReference>
<reference evidence="4" key="1">
    <citation type="submission" date="2020-10" db="EMBL/GenBank/DDBJ databases">
        <authorList>
            <person name="Gilroy R."/>
        </authorList>
    </citation>
    <scope>NUCLEOTIDE SEQUENCE</scope>
    <source>
        <strain evidence="4">11159</strain>
    </source>
</reference>
<evidence type="ECO:0000259" key="3">
    <source>
        <dbReference type="Pfam" id="PF00588"/>
    </source>
</evidence>
<dbReference type="GO" id="GO:0008173">
    <property type="term" value="F:RNA methyltransferase activity"/>
    <property type="evidence" value="ECO:0007669"/>
    <property type="project" value="InterPro"/>
</dbReference>
<dbReference type="EMBL" id="JADIMY010000038">
    <property type="protein sequence ID" value="MBO8427282.1"/>
    <property type="molecule type" value="Genomic_DNA"/>
</dbReference>
<dbReference type="InterPro" id="IPR029026">
    <property type="entry name" value="tRNA_m1G_MTases_N"/>
</dbReference>
<dbReference type="GO" id="GO:0003723">
    <property type="term" value="F:RNA binding"/>
    <property type="evidence" value="ECO:0007669"/>
    <property type="project" value="InterPro"/>
</dbReference>
<evidence type="ECO:0000256" key="1">
    <source>
        <dbReference type="ARBA" id="ARBA00022603"/>
    </source>
</evidence>
<gene>
    <name evidence="4" type="ORF">IAC58_01820</name>
</gene>
<proteinExistence type="predicted"/>
<dbReference type="Pfam" id="PF00588">
    <property type="entry name" value="SpoU_methylase"/>
    <property type="match status" value="1"/>
</dbReference>
<keyword evidence="2" id="KW-0808">Transferase</keyword>
<dbReference type="AlphaFoldDB" id="A0A9D9GWX0"/>
<protein>
    <submittedName>
        <fullName evidence="4">RNA methyltransferase</fullName>
    </submittedName>
</protein>
<dbReference type="Gene3D" id="3.40.1280.10">
    <property type="match status" value="1"/>
</dbReference>
<dbReference type="InterPro" id="IPR051259">
    <property type="entry name" value="rRNA_Methyltransferase"/>
</dbReference>
<feature type="domain" description="tRNA/rRNA methyltransferase SpoU type" evidence="3">
    <location>
        <begin position="17"/>
        <end position="156"/>
    </location>
</feature>
<evidence type="ECO:0000313" key="4">
    <source>
        <dbReference type="EMBL" id="MBO8427282.1"/>
    </source>
</evidence>
<comment type="caution">
    <text evidence="4">The sequence shown here is derived from an EMBL/GenBank/DDBJ whole genome shotgun (WGS) entry which is preliminary data.</text>
</comment>
<accession>A0A9D9GWX0</accession>
<feature type="non-terminal residue" evidence="4">
    <location>
        <position position="1"/>
    </location>
</feature>
<dbReference type="Proteomes" id="UP000823613">
    <property type="component" value="Unassembled WGS sequence"/>
</dbReference>
<evidence type="ECO:0000256" key="2">
    <source>
        <dbReference type="ARBA" id="ARBA00022679"/>
    </source>
</evidence>
<dbReference type="InterPro" id="IPR001537">
    <property type="entry name" value="SpoU_MeTrfase"/>
</dbReference>
<sequence length="162" mass="18397">IGVCHYKNEEPTTSNKLIYLNKVQDPGNVGTIFRTALAFSYFDILVDEETSFKYNIKTIQASQGAIFKENIVKTSFNEIVKFKENGYKIIATTLSEDSIFLDEFLKLNINRFILIFGNEGKGISKEILDIADYKIKIPIQNIDSLNVAISSGILLYELRKNN</sequence>
<reference evidence="4" key="2">
    <citation type="journal article" date="2021" name="PeerJ">
        <title>Extensive microbial diversity within the chicken gut microbiome revealed by metagenomics and culture.</title>
        <authorList>
            <person name="Gilroy R."/>
            <person name="Ravi A."/>
            <person name="Getino M."/>
            <person name="Pursley I."/>
            <person name="Horton D.L."/>
            <person name="Alikhan N.F."/>
            <person name="Baker D."/>
            <person name="Gharbi K."/>
            <person name="Hall N."/>
            <person name="Watson M."/>
            <person name="Adriaenssens E.M."/>
            <person name="Foster-Nyarko E."/>
            <person name="Jarju S."/>
            <person name="Secka A."/>
            <person name="Antonio M."/>
            <person name="Oren A."/>
            <person name="Chaudhuri R.R."/>
            <person name="La Ragione R."/>
            <person name="Hildebrand F."/>
            <person name="Pallen M.J."/>
        </authorList>
    </citation>
    <scope>NUCLEOTIDE SEQUENCE</scope>
    <source>
        <strain evidence="4">11159</strain>
    </source>
</reference>
<dbReference type="PANTHER" id="PTHR43191">
    <property type="entry name" value="RRNA METHYLTRANSFERASE 3"/>
    <property type="match status" value="1"/>
</dbReference>
<name>A0A9D9GWX0_9BACL</name>
<dbReference type="GO" id="GO:0032259">
    <property type="term" value="P:methylation"/>
    <property type="evidence" value="ECO:0007669"/>
    <property type="project" value="UniProtKB-KW"/>
</dbReference>
<dbReference type="GO" id="GO:0006396">
    <property type="term" value="P:RNA processing"/>
    <property type="evidence" value="ECO:0007669"/>
    <property type="project" value="InterPro"/>
</dbReference>
<dbReference type="CDD" id="cd18095">
    <property type="entry name" value="SpoU-like_rRNA-MTase"/>
    <property type="match status" value="1"/>
</dbReference>
<organism evidence="4 5">
    <name type="scientific">Candidatus Onthovivens merdipullorum</name>
    <dbReference type="NCBI Taxonomy" id="2840889"/>
    <lineage>
        <taxon>Bacteria</taxon>
        <taxon>Bacillati</taxon>
        <taxon>Bacillota</taxon>
        <taxon>Bacilli</taxon>
        <taxon>Bacillales</taxon>
        <taxon>Candidatus Onthovivens</taxon>
    </lineage>
</organism>
<dbReference type="SUPFAM" id="SSF75217">
    <property type="entry name" value="alpha/beta knot"/>
    <property type="match status" value="1"/>
</dbReference>
<keyword evidence="1 4" id="KW-0489">Methyltransferase</keyword>
<evidence type="ECO:0000313" key="5">
    <source>
        <dbReference type="Proteomes" id="UP000823613"/>
    </source>
</evidence>
<dbReference type="InterPro" id="IPR029028">
    <property type="entry name" value="Alpha/beta_knot_MTases"/>
</dbReference>